<proteinExistence type="predicted"/>
<reference evidence="1" key="1">
    <citation type="journal article" date="2016" name="Nat. Genet.">
        <title>A high-quality carrot genome assembly provides new insights into carotenoid accumulation and asterid genome evolution.</title>
        <authorList>
            <person name="Iorizzo M."/>
            <person name="Ellison S."/>
            <person name="Senalik D."/>
            <person name="Zeng P."/>
            <person name="Satapoomin P."/>
            <person name="Huang J."/>
            <person name="Bowman M."/>
            <person name="Iovene M."/>
            <person name="Sanseverino W."/>
            <person name="Cavagnaro P."/>
            <person name="Yildiz M."/>
            <person name="Macko-Podgorni A."/>
            <person name="Moranska E."/>
            <person name="Grzebelus E."/>
            <person name="Grzebelus D."/>
            <person name="Ashrafi H."/>
            <person name="Zheng Z."/>
            <person name="Cheng S."/>
            <person name="Spooner D."/>
            <person name="Van Deynze A."/>
            <person name="Simon P."/>
        </authorList>
    </citation>
    <scope>NUCLEOTIDE SEQUENCE</scope>
    <source>
        <tissue evidence="1">Leaf</tissue>
    </source>
</reference>
<keyword evidence="2" id="KW-1185">Reference proteome</keyword>
<accession>A0AAF0WUK0</accession>
<dbReference type="Proteomes" id="UP000077755">
    <property type="component" value="Chromosome 4"/>
</dbReference>
<name>A0AAF0WUK0_DAUCS</name>
<dbReference type="AlphaFoldDB" id="A0AAF0WUK0"/>
<protein>
    <submittedName>
        <fullName evidence="1">Uncharacterized protein</fullName>
    </submittedName>
</protein>
<gene>
    <name evidence="1" type="ORF">DCAR_0414443</name>
</gene>
<organism evidence="1 2">
    <name type="scientific">Daucus carota subsp. sativus</name>
    <name type="common">Carrot</name>
    <dbReference type="NCBI Taxonomy" id="79200"/>
    <lineage>
        <taxon>Eukaryota</taxon>
        <taxon>Viridiplantae</taxon>
        <taxon>Streptophyta</taxon>
        <taxon>Embryophyta</taxon>
        <taxon>Tracheophyta</taxon>
        <taxon>Spermatophyta</taxon>
        <taxon>Magnoliopsida</taxon>
        <taxon>eudicotyledons</taxon>
        <taxon>Gunneridae</taxon>
        <taxon>Pentapetalae</taxon>
        <taxon>asterids</taxon>
        <taxon>campanulids</taxon>
        <taxon>Apiales</taxon>
        <taxon>Apiaceae</taxon>
        <taxon>Apioideae</taxon>
        <taxon>Scandiceae</taxon>
        <taxon>Daucinae</taxon>
        <taxon>Daucus</taxon>
        <taxon>Daucus sect. Daucus</taxon>
    </lineage>
</organism>
<evidence type="ECO:0000313" key="2">
    <source>
        <dbReference type="Proteomes" id="UP000077755"/>
    </source>
</evidence>
<dbReference type="EMBL" id="CP093346">
    <property type="protein sequence ID" value="WOG95141.1"/>
    <property type="molecule type" value="Genomic_DNA"/>
</dbReference>
<sequence length="124" mass="15015">MLETQLEKERIQRAILEEEALARRRELEAEVRREMWEERELEWRRRGGDPITTCYVERGLFDKRVTLPVGERMCGFPRLEEGKNVRERMYDYPRLEEGTIVRGRINDYPPLEKGRVRGYVKFLN</sequence>
<evidence type="ECO:0000313" key="1">
    <source>
        <dbReference type="EMBL" id="WOG95141.1"/>
    </source>
</evidence>
<reference evidence="1" key="2">
    <citation type="submission" date="2022-03" db="EMBL/GenBank/DDBJ databases">
        <title>Draft title - Genomic analysis of global carrot germplasm unveils the trajectory of domestication and the origin of high carotenoid orange carrot.</title>
        <authorList>
            <person name="Iorizzo M."/>
            <person name="Ellison S."/>
            <person name="Senalik D."/>
            <person name="Macko-Podgorni A."/>
            <person name="Grzebelus D."/>
            <person name="Bostan H."/>
            <person name="Rolling W."/>
            <person name="Curaba J."/>
            <person name="Simon P."/>
        </authorList>
    </citation>
    <scope>NUCLEOTIDE SEQUENCE</scope>
    <source>
        <tissue evidence="1">Leaf</tissue>
    </source>
</reference>